<dbReference type="SUPFAM" id="SSF90123">
    <property type="entry name" value="ABC transporter transmembrane region"/>
    <property type="match status" value="1"/>
</dbReference>
<reference evidence="11 12" key="1">
    <citation type="submission" date="2024-01" db="EMBL/GenBank/DDBJ databases">
        <title>Genome insights into Plantactinospora veratri sp. nov.</title>
        <authorList>
            <person name="Wang L."/>
        </authorList>
    </citation>
    <scope>NUCLEOTIDE SEQUENCE [LARGE SCALE GENOMIC DNA]</scope>
    <source>
        <strain evidence="11 12">NEAU-FHS4</strain>
    </source>
</reference>
<proteinExistence type="predicted"/>
<dbReference type="PROSITE" id="PS00211">
    <property type="entry name" value="ABC_TRANSPORTER_1"/>
    <property type="match status" value="1"/>
</dbReference>
<keyword evidence="6 8" id="KW-0472">Membrane</keyword>
<dbReference type="Gene3D" id="1.20.1560.10">
    <property type="entry name" value="ABC transporter type 1, transmembrane domain"/>
    <property type="match status" value="1"/>
</dbReference>
<gene>
    <name evidence="11" type="ORF">V1634_21205</name>
</gene>
<feature type="transmembrane region" description="Helical" evidence="8">
    <location>
        <begin position="180"/>
        <end position="203"/>
    </location>
</feature>
<keyword evidence="4 11" id="KW-0067">ATP-binding</keyword>
<keyword evidence="5 8" id="KW-1133">Transmembrane helix</keyword>
<keyword evidence="3" id="KW-0547">Nucleotide-binding</keyword>
<dbReference type="InterPro" id="IPR017871">
    <property type="entry name" value="ABC_transporter-like_CS"/>
</dbReference>
<dbReference type="Proteomes" id="UP001339911">
    <property type="component" value="Unassembled WGS sequence"/>
</dbReference>
<dbReference type="PANTHER" id="PTHR43394">
    <property type="entry name" value="ATP-DEPENDENT PERMEASE MDL1, MITOCHONDRIAL"/>
    <property type="match status" value="1"/>
</dbReference>
<name>A0ABU7SHB1_9ACTN</name>
<keyword evidence="2 8" id="KW-0812">Transmembrane</keyword>
<protein>
    <submittedName>
        <fullName evidence="11">ABC transporter ATP-binding protein</fullName>
    </submittedName>
</protein>
<feature type="transmembrane region" description="Helical" evidence="8">
    <location>
        <begin position="209"/>
        <end position="228"/>
    </location>
</feature>
<comment type="caution">
    <text evidence="11">The sequence shown here is derived from an EMBL/GenBank/DDBJ whole genome shotgun (WGS) entry which is preliminary data.</text>
</comment>
<evidence type="ECO:0000256" key="3">
    <source>
        <dbReference type="ARBA" id="ARBA00022741"/>
    </source>
</evidence>
<dbReference type="InterPro" id="IPR003439">
    <property type="entry name" value="ABC_transporter-like_ATP-bd"/>
</dbReference>
<dbReference type="Pfam" id="PF00005">
    <property type="entry name" value="ABC_tran"/>
    <property type="match status" value="1"/>
</dbReference>
<evidence type="ECO:0000313" key="12">
    <source>
        <dbReference type="Proteomes" id="UP001339911"/>
    </source>
</evidence>
<evidence type="ECO:0000259" key="9">
    <source>
        <dbReference type="PROSITE" id="PS50893"/>
    </source>
</evidence>
<dbReference type="PROSITE" id="PS50929">
    <property type="entry name" value="ABC_TM1F"/>
    <property type="match status" value="1"/>
</dbReference>
<evidence type="ECO:0000256" key="7">
    <source>
        <dbReference type="SAM" id="MobiDB-lite"/>
    </source>
</evidence>
<feature type="compositionally biased region" description="Basic and acidic residues" evidence="7">
    <location>
        <begin position="27"/>
        <end position="40"/>
    </location>
</feature>
<dbReference type="SUPFAM" id="SSF52540">
    <property type="entry name" value="P-loop containing nucleoside triphosphate hydrolases"/>
    <property type="match status" value="1"/>
</dbReference>
<dbReference type="InterPro" id="IPR011527">
    <property type="entry name" value="ABC1_TM_dom"/>
</dbReference>
<dbReference type="Gene3D" id="3.40.50.300">
    <property type="entry name" value="P-loop containing nucleotide triphosphate hydrolases"/>
    <property type="match status" value="1"/>
</dbReference>
<dbReference type="InterPro" id="IPR036640">
    <property type="entry name" value="ABC1_TM_sf"/>
</dbReference>
<feature type="transmembrane region" description="Helical" evidence="8">
    <location>
        <begin position="69"/>
        <end position="90"/>
    </location>
</feature>
<feature type="transmembrane region" description="Helical" evidence="8">
    <location>
        <begin position="299"/>
        <end position="317"/>
    </location>
</feature>
<dbReference type="GO" id="GO:0005524">
    <property type="term" value="F:ATP binding"/>
    <property type="evidence" value="ECO:0007669"/>
    <property type="project" value="UniProtKB-KW"/>
</dbReference>
<dbReference type="PANTHER" id="PTHR43394:SF1">
    <property type="entry name" value="ATP-BINDING CASSETTE SUB-FAMILY B MEMBER 10, MITOCHONDRIAL"/>
    <property type="match status" value="1"/>
</dbReference>
<feature type="region of interest" description="Disordered" evidence="7">
    <location>
        <begin position="1"/>
        <end position="46"/>
    </location>
</feature>
<evidence type="ECO:0000313" key="11">
    <source>
        <dbReference type="EMBL" id="MEE6309356.1"/>
    </source>
</evidence>
<dbReference type="InterPro" id="IPR003593">
    <property type="entry name" value="AAA+_ATPase"/>
</dbReference>
<feature type="domain" description="ABC transmembrane type-1" evidence="10">
    <location>
        <begin position="70"/>
        <end position="352"/>
    </location>
</feature>
<evidence type="ECO:0000259" key="10">
    <source>
        <dbReference type="PROSITE" id="PS50929"/>
    </source>
</evidence>
<dbReference type="RefSeq" id="WP_331209633.1">
    <property type="nucleotide sequence ID" value="NZ_JAZGQL010000016.1"/>
</dbReference>
<evidence type="ECO:0000256" key="4">
    <source>
        <dbReference type="ARBA" id="ARBA00022840"/>
    </source>
</evidence>
<evidence type="ECO:0000256" key="6">
    <source>
        <dbReference type="ARBA" id="ARBA00023136"/>
    </source>
</evidence>
<dbReference type="Pfam" id="PF00664">
    <property type="entry name" value="ABC_membrane"/>
    <property type="match status" value="1"/>
</dbReference>
<evidence type="ECO:0000256" key="2">
    <source>
        <dbReference type="ARBA" id="ARBA00022692"/>
    </source>
</evidence>
<dbReference type="SMART" id="SM00382">
    <property type="entry name" value="AAA"/>
    <property type="match status" value="1"/>
</dbReference>
<accession>A0ABU7SHB1</accession>
<dbReference type="EMBL" id="JAZGQL010000016">
    <property type="protein sequence ID" value="MEE6309356.1"/>
    <property type="molecule type" value="Genomic_DNA"/>
</dbReference>
<keyword evidence="12" id="KW-1185">Reference proteome</keyword>
<evidence type="ECO:0000256" key="5">
    <source>
        <dbReference type="ARBA" id="ARBA00022989"/>
    </source>
</evidence>
<dbReference type="InterPro" id="IPR027417">
    <property type="entry name" value="P-loop_NTPase"/>
</dbReference>
<dbReference type="InterPro" id="IPR039421">
    <property type="entry name" value="Type_1_exporter"/>
</dbReference>
<feature type="transmembrane region" description="Helical" evidence="8">
    <location>
        <begin position="323"/>
        <end position="347"/>
    </location>
</feature>
<organism evidence="11 12">
    <name type="scientific">Plantactinospora veratri</name>
    <dbReference type="NCBI Taxonomy" id="1436122"/>
    <lineage>
        <taxon>Bacteria</taxon>
        <taxon>Bacillati</taxon>
        <taxon>Actinomycetota</taxon>
        <taxon>Actinomycetes</taxon>
        <taxon>Micromonosporales</taxon>
        <taxon>Micromonosporaceae</taxon>
        <taxon>Plantactinospora</taxon>
    </lineage>
</organism>
<feature type="transmembrane region" description="Helical" evidence="8">
    <location>
        <begin position="105"/>
        <end position="126"/>
    </location>
</feature>
<feature type="domain" description="ABC transporter" evidence="9">
    <location>
        <begin position="391"/>
        <end position="624"/>
    </location>
</feature>
<evidence type="ECO:0000256" key="1">
    <source>
        <dbReference type="ARBA" id="ARBA00004651"/>
    </source>
</evidence>
<comment type="subcellular location">
    <subcellularLocation>
        <location evidence="1">Cell membrane</location>
        <topology evidence="1">Multi-pass membrane protein</topology>
    </subcellularLocation>
</comment>
<evidence type="ECO:0000256" key="8">
    <source>
        <dbReference type="SAM" id="Phobius"/>
    </source>
</evidence>
<dbReference type="CDD" id="cd18543">
    <property type="entry name" value="ABC_6TM_Rv0194_D1_like"/>
    <property type="match status" value="1"/>
</dbReference>
<dbReference type="PROSITE" id="PS50893">
    <property type="entry name" value="ABC_TRANSPORTER_2"/>
    <property type="match status" value="1"/>
</dbReference>
<sequence length="663" mass="71255">MAPDRDDEPTVRGRPGFRLPVRRWSRRSGDPARHSTDPPPRRRLRLPGNPLPRNLWRLRRYLRPYRGQLVWLLFAAFAATGASICVPLVVQRAVDGPIAHRDPGGLLRLGGLALLLGLAEAALIFIRRWAQSSSAVGMEATIRDEIYAHLQRLHIGFHDRWQSGQLLSRVTSDLSVIRRFLSFGLLFLVVNVTTYLAVVTLLITLHPGLGLLVAAGAVPLFLASRRFTRAYLLAARRLQDEQGDLATLIEESAQGIRTVKAFGRRPEMTRRFGAGSRTLHDTATGKGRLLARTSAQFDLIPNLTLAAVLVAGAVAVADGSLSIGELVAFVSLQLMLVWPIESLAWIIANAQEAMTAADRIYEVLDTRPTVVDRPGAVALAGPEAPGRGGALRFDGVWFGYPQGPPVLRDVALAVQPGETLAIVGATGCGKTSLLSLVPRLYDVTAGQVTLDGRDIRDIRLDSLRSRVGFAFEEPTLFSMSVRENLTLGRADAGDDEVRAALAVAQADFVYDLPWGLDTRIGEQGLSLSGGQRQRLALARAVLGRPGVLVLDDPLSALDVHTEALVERALAQVLRDTTALVVVHRPSTVALADRVALLADGRIAAVGTHAELLRDVPAYRAVLSAETAESAEAAGSAATAEVAGEAAKTAEAAEETDDLGLVRS</sequence>